<name>A0ABY6B545_9BURK</name>
<sequence length="93" mass="10285">MSVIDIPCEGRPPFGALRCPTNPWRIKRRDASLQALQALQEMLDEVDGELLVSVDIPISPVAKKPLIRDESRAYSMCAGRRSSDIEALQTGFS</sequence>
<proteinExistence type="predicted"/>
<dbReference type="RefSeq" id="WP_261758168.1">
    <property type="nucleotide sequence ID" value="NZ_CP104562.2"/>
</dbReference>
<accession>A0ABY6B545</accession>
<evidence type="ECO:0000313" key="1">
    <source>
        <dbReference type="EMBL" id="UXH78380.1"/>
    </source>
</evidence>
<dbReference type="EMBL" id="CP104562">
    <property type="protein sequence ID" value="UXH78380.1"/>
    <property type="molecule type" value="Genomic_DNA"/>
</dbReference>
<organism evidence="1 2">
    <name type="scientific">Roseateles amylovorans</name>
    <dbReference type="NCBI Taxonomy" id="2978473"/>
    <lineage>
        <taxon>Bacteria</taxon>
        <taxon>Pseudomonadati</taxon>
        <taxon>Pseudomonadota</taxon>
        <taxon>Betaproteobacteria</taxon>
        <taxon>Burkholderiales</taxon>
        <taxon>Sphaerotilaceae</taxon>
        <taxon>Roseateles</taxon>
    </lineage>
</organism>
<evidence type="ECO:0008006" key="3">
    <source>
        <dbReference type="Google" id="ProtNLM"/>
    </source>
</evidence>
<dbReference type="Proteomes" id="UP001064933">
    <property type="component" value="Chromosome"/>
</dbReference>
<keyword evidence="2" id="KW-1185">Reference proteome</keyword>
<gene>
    <name evidence="1" type="ORF">N4261_00075</name>
</gene>
<reference evidence="1" key="1">
    <citation type="submission" date="2022-10" db="EMBL/GenBank/DDBJ databases">
        <title>Characterization and whole genome sequencing of a new Roseateles species, isolated from fresh water.</title>
        <authorList>
            <person name="Guliayeva D.Y."/>
            <person name="Akhremchuk A.E."/>
            <person name="Sikolenko M.A."/>
            <person name="Valentovich L.N."/>
            <person name="Sidarenka A.V."/>
        </authorList>
    </citation>
    <scope>NUCLEOTIDE SEQUENCE</scope>
    <source>
        <strain evidence="1">BIM B-1768</strain>
    </source>
</reference>
<evidence type="ECO:0000313" key="2">
    <source>
        <dbReference type="Proteomes" id="UP001064933"/>
    </source>
</evidence>
<protein>
    <recommendedName>
        <fullName evidence="3">DUF429 domain-containing protein</fullName>
    </recommendedName>
</protein>